<keyword evidence="1" id="KW-0472">Membrane</keyword>
<dbReference type="KEGG" id="vg:65132310"/>
<evidence type="ECO:0000313" key="2">
    <source>
        <dbReference type="EMBL" id="QOR56291.1"/>
    </source>
</evidence>
<keyword evidence="3" id="KW-1185">Reference proteome</keyword>
<dbReference type="RefSeq" id="YP_010113772.1">
    <property type="nucleotide sequence ID" value="NC_055908.1"/>
</dbReference>
<feature type="transmembrane region" description="Helical" evidence="1">
    <location>
        <begin position="14"/>
        <end position="35"/>
    </location>
</feature>
<evidence type="ECO:0000313" key="3">
    <source>
        <dbReference type="Proteomes" id="UP000593635"/>
    </source>
</evidence>
<reference evidence="2 3" key="1">
    <citation type="submission" date="2020-09" db="EMBL/GenBank/DDBJ databases">
        <authorList>
            <person name="Li C."/>
            <person name="Ding Y."/>
            <person name="Wu Q."/>
        </authorList>
    </citation>
    <scope>NUCLEOTIDE SEQUENCE [LARGE SCALE GENOMIC DNA]</scope>
</reference>
<protein>
    <submittedName>
        <fullName evidence="2">Uncharacterized protein</fullName>
    </submittedName>
</protein>
<name>A0A7M1RQU4_9CAUD</name>
<sequence>MKGFIKFVYKGDGMMLSTFVGLGVLGVLTIGGTVLERRFAEEGKTSEAKLIGDGLFHVVRCIGVATIIYTGFKIVVWFL</sequence>
<accession>A0A7M1RQU4</accession>
<keyword evidence="1" id="KW-0812">Transmembrane</keyword>
<dbReference type="EMBL" id="MW012634">
    <property type="protein sequence ID" value="QOR56291.1"/>
    <property type="molecule type" value="Genomic_DNA"/>
</dbReference>
<organism evidence="2 3">
    <name type="scientific">Bacillus phage DLc1</name>
    <dbReference type="NCBI Taxonomy" id="2777318"/>
    <lineage>
        <taxon>Viruses</taxon>
        <taxon>Duplodnaviria</taxon>
        <taxon>Heunggongvirae</taxon>
        <taxon>Uroviricota</taxon>
        <taxon>Caudoviricetes</taxon>
        <taxon>Salasmaviridae</taxon>
        <taxon>Huangshavirus</taxon>
        <taxon>Huangshavirus dlcuna</taxon>
    </lineage>
</organism>
<proteinExistence type="predicted"/>
<feature type="transmembrane region" description="Helical" evidence="1">
    <location>
        <begin position="55"/>
        <end position="78"/>
    </location>
</feature>
<dbReference type="GeneID" id="65132310"/>
<dbReference type="Proteomes" id="UP000593635">
    <property type="component" value="Segment"/>
</dbReference>
<evidence type="ECO:0000256" key="1">
    <source>
        <dbReference type="SAM" id="Phobius"/>
    </source>
</evidence>
<keyword evidence="1" id="KW-1133">Transmembrane helix</keyword>